<protein>
    <recommendedName>
        <fullName evidence="3">glucose-6-phosphate isomerase</fullName>
        <ecNumber evidence="3">5.3.1.9</ecNumber>
    </recommendedName>
</protein>
<keyword evidence="4" id="KW-0312">Gluconeogenesis</keyword>
<accession>A0A1F5XZX0</accession>
<dbReference type="STRING" id="1798364.A3G54_01675"/>
<reference evidence="8 9" key="1">
    <citation type="journal article" date="2016" name="Nat. Commun.">
        <title>Thousands of microbial genomes shed light on interconnected biogeochemical processes in an aquifer system.</title>
        <authorList>
            <person name="Anantharaman K."/>
            <person name="Brown C.T."/>
            <person name="Hug L.A."/>
            <person name="Sharon I."/>
            <person name="Castelle C.J."/>
            <person name="Probst A.J."/>
            <person name="Thomas B.C."/>
            <person name="Singh A."/>
            <person name="Wilkins M.J."/>
            <person name="Karaoz U."/>
            <person name="Brodie E.L."/>
            <person name="Williams K.H."/>
            <person name="Hubbard S.S."/>
            <person name="Banfield J.F."/>
        </authorList>
    </citation>
    <scope>NUCLEOTIDE SEQUENCE [LARGE SCALE GENOMIC DNA]</scope>
</reference>
<dbReference type="Pfam" id="PF06560">
    <property type="entry name" value="GPI"/>
    <property type="match status" value="1"/>
</dbReference>
<evidence type="ECO:0000256" key="4">
    <source>
        <dbReference type="ARBA" id="ARBA00022432"/>
    </source>
</evidence>
<sequence>MSGKSYTKTIKDLSPVLYEHIDEPDRAVYEVRRGELDLKTKTCYDETTIFNGLLGVELPKTFGHYHPRNKEGYFFPELYTVLEGQAWFLLQKADKSNPKVIQEAILVKAAKGEKIIMPLGFGHLSVNPEKKDLKLANWKAEFDNDYQIYESLHGACYYLLELKDGSVDIIKNSFYEMVPELIKVKPKKLPEELKNLEFLTKPEKYLNLLTVENCFEKI</sequence>
<dbReference type="InterPro" id="IPR010551">
    <property type="entry name" value="G6P_isomerase_prok"/>
</dbReference>
<comment type="caution">
    <text evidence="8">The sequence shown here is derived from an EMBL/GenBank/DDBJ whole genome shotgun (WGS) entry which is preliminary data.</text>
</comment>
<comment type="pathway">
    <text evidence="1">Carbohydrate degradation; glycolysis; D-glyceraldehyde 3-phosphate and glycerone phosphate from D-glucose: step 2/4.</text>
</comment>
<name>A0A1F5XZX0_9BACT</name>
<evidence type="ECO:0000256" key="2">
    <source>
        <dbReference type="ARBA" id="ARBA00006542"/>
    </source>
</evidence>
<evidence type="ECO:0000256" key="5">
    <source>
        <dbReference type="ARBA" id="ARBA00023152"/>
    </source>
</evidence>
<dbReference type="InterPro" id="IPR011051">
    <property type="entry name" value="RmlC_Cupin_sf"/>
</dbReference>
<dbReference type="Proteomes" id="UP000178894">
    <property type="component" value="Unassembled WGS sequence"/>
</dbReference>
<dbReference type="InterPro" id="IPR014710">
    <property type="entry name" value="RmlC-like_jellyroll"/>
</dbReference>
<dbReference type="EC" id="5.3.1.9" evidence="3"/>
<evidence type="ECO:0000313" key="9">
    <source>
        <dbReference type="Proteomes" id="UP000178894"/>
    </source>
</evidence>
<comment type="similarity">
    <text evidence="2">Belongs to the archaeal-type GPI family.</text>
</comment>
<dbReference type="GO" id="GO:0006096">
    <property type="term" value="P:glycolytic process"/>
    <property type="evidence" value="ECO:0007669"/>
    <property type="project" value="UniProtKB-UniPathway"/>
</dbReference>
<dbReference type="GO" id="GO:0006094">
    <property type="term" value="P:gluconeogenesis"/>
    <property type="evidence" value="ECO:0007669"/>
    <property type="project" value="UniProtKB-KW"/>
</dbReference>
<comment type="catalytic activity">
    <reaction evidence="6">
        <text>alpha-D-glucose 6-phosphate = beta-D-fructose 6-phosphate</text>
        <dbReference type="Rhea" id="RHEA:11816"/>
        <dbReference type="ChEBI" id="CHEBI:57634"/>
        <dbReference type="ChEBI" id="CHEBI:58225"/>
        <dbReference type="EC" id="5.3.1.9"/>
    </reaction>
</comment>
<evidence type="ECO:0000256" key="1">
    <source>
        <dbReference type="ARBA" id="ARBA00004926"/>
    </source>
</evidence>
<dbReference type="EMBL" id="MFIQ01000019">
    <property type="protein sequence ID" value="OGF93392.1"/>
    <property type="molecule type" value="Genomic_DNA"/>
</dbReference>
<dbReference type="SUPFAM" id="SSF51182">
    <property type="entry name" value="RmlC-like cupins"/>
    <property type="match status" value="1"/>
</dbReference>
<organism evidence="8 9">
    <name type="scientific">Candidatus Giovannonibacteria bacterium RIFCSPLOWO2_12_FULL_44_15</name>
    <dbReference type="NCBI Taxonomy" id="1798364"/>
    <lineage>
        <taxon>Bacteria</taxon>
        <taxon>Candidatus Giovannoniibacteriota</taxon>
    </lineage>
</organism>
<evidence type="ECO:0000256" key="6">
    <source>
        <dbReference type="ARBA" id="ARBA00029321"/>
    </source>
</evidence>
<dbReference type="CDD" id="cd02218">
    <property type="entry name" value="cupin_PGI"/>
    <property type="match status" value="1"/>
</dbReference>
<dbReference type="AlphaFoldDB" id="A0A1F5XZX0"/>
<dbReference type="Gene3D" id="2.60.120.10">
    <property type="entry name" value="Jelly Rolls"/>
    <property type="match status" value="1"/>
</dbReference>
<gene>
    <name evidence="8" type="ORF">A3G54_01675</name>
</gene>
<dbReference type="GO" id="GO:0004347">
    <property type="term" value="F:glucose-6-phosphate isomerase activity"/>
    <property type="evidence" value="ECO:0007669"/>
    <property type="project" value="UniProtKB-EC"/>
</dbReference>
<evidence type="ECO:0000256" key="3">
    <source>
        <dbReference type="ARBA" id="ARBA00011952"/>
    </source>
</evidence>
<proteinExistence type="inferred from homology"/>
<evidence type="ECO:0000259" key="7">
    <source>
        <dbReference type="Pfam" id="PF06560"/>
    </source>
</evidence>
<evidence type="ECO:0000313" key="8">
    <source>
        <dbReference type="EMBL" id="OGF93392.1"/>
    </source>
</evidence>
<feature type="domain" description="Glucose-6-phosphate isomerase prokaryote" evidence="7">
    <location>
        <begin position="25"/>
        <end position="162"/>
    </location>
</feature>
<dbReference type="GO" id="GO:0005737">
    <property type="term" value="C:cytoplasm"/>
    <property type="evidence" value="ECO:0007669"/>
    <property type="project" value="InterPro"/>
</dbReference>
<dbReference type="UniPathway" id="UPA00109">
    <property type="reaction ID" value="UER00181"/>
</dbReference>
<keyword evidence="5" id="KW-0324">Glycolysis</keyword>